<dbReference type="Proteomes" id="UP000641588">
    <property type="component" value="Unassembled WGS sequence"/>
</dbReference>
<dbReference type="Pfam" id="PF06580">
    <property type="entry name" value="His_kinase"/>
    <property type="match status" value="1"/>
</dbReference>
<evidence type="ECO:0000256" key="4">
    <source>
        <dbReference type="ARBA" id="ARBA00022679"/>
    </source>
</evidence>
<proteinExistence type="predicted"/>
<feature type="transmembrane region" description="Helical" evidence="7">
    <location>
        <begin position="20"/>
        <end position="42"/>
    </location>
</feature>
<dbReference type="SMART" id="SM00304">
    <property type="entry name" value="HAMP"/>
    <property type="match status" value="1"/>
</dbReference>
<evidence type="ECO:0000256" key="2">
    <source>
        <dbReference type="ARBA" id="ARBA00022475"/>
    </source>
</evidence>
<dbReference type="SUPFAM" id="SSF55874">
    <property type="entry name" value="ATPase domain of HSP90 chaperone/DNA topoisomerase II/histidine kinase"/>
    <property type="match status" value="1"/>
</dbReference>
<evidence type="ECO:0000256" key="7">
    <source>
        <dbReference type="SAM" id="Phobius"/>
    </source>
</evidence>
<evidence type="ECO:0000313" key="9">
    <source>
        <dbReference type="EMBL" id="NOU93103.1"/>
    </source>
</evidence>
<dbReference type="PROSITE" id="PS50885">
    <property type="entry name" value="HAMP"/>
    <property type="match status" value="1"/>
</dbReference>
<dbReference type="Pfam" id="PF00672">
    <property type="entry name" value="HAMP"/>
    <property type="match status" value="1"/>
</dbReference>
<keyword evidence="2" id="KW-1003">Cell membrane</keyword>
<sequence length="579" mass="67341">MVAISLIHRFTNQSIRFKLIVGLSVFVVPLLALLVFHSFYAIRVVSDQVAKSNENITALYMDQIDRNLQEMDMYLSMTAAFESDLLPLGFPEHDNRDQYQFAKINLFNKMESDYTQYNFVDLMFAYSVANHDILTNAPPAIASGDLRKMKLWLSELLQDESQVLAYGNKRWFVHQSGDQYYLVIIKSIGSVYIGATVEASKLMVPLNLLELGEDGRAILVSDKDDLMTVNQETDTESALLTDERFKETTIRQKEEYLQVRKRSSQGDFSLLILLPYRTILENLPALRSMSALIVLGSIIVFPMFYIFLSYTILAPINRIMSVMRRVRDGNLEYRVEKYPVSYEFGMMNEVFNTMVSQIKELKISVYEEQLLSQRAELKHLQLQINPHFFLNALNTIYNMAQLKNYPFILEMSSYMIQYMRFMFQTNLKFISLKDEVAHTKNYLRIQAMRFHDGFTYDILEPEYGSDLQVPPLLIQTFVENTIKHAITMDEPIKITIEMQLYEEKQPYLRIVIRDTGQGFPEEVLEQFNMGHPIISEEREHIGIWNIKRRLKLLYREDARVSLINSSHGGAQIEIHVPAN</sequence>
<dbReference type="InterPro" id="IPR003594">
    <property type="entry name" value="HATPase_dom"/>
</dbReference>
<dbReference type="InterPro" id="IPR050640">
    <property type="entry name" value="Bact_2-comp_sensor_kinase"/>
</dbReference>
<protein>
    <submittedName>
        <fullName evidence="9">HAMP domain-containing protein</fullName>
    </submittedName>
</protein>
<dbReference type="AlphaFoldDB" id="A0A972GMP3"/>
<dbReference type="GO" id="GO:0000155">
    <property type="term" value="F:phosphorelay sensor kinase activity"/>
    <property type="evidence" value="ECO:0007669"/>
    <property type="project" value="InterPro"/>
</dbReference>
<keyword evidence="6 7" id="KW-0472">Membrane</keyword>
<dbReference type="Gene3D" id="6.10.340.10">
    <property type="match status" value="1"/>
</dbReference>
<evidence type="ECO:0000256" key="6">
    <source>
        <dbReference type="ARBA" id="ARBA00023136"/>
    </source>
</evidence>
<dbReference type="InterPro" id="IPR010559">
    <property type="entry name" value="Sig_transdc_His_kin_internal"/>
</dbReference>
<dbReference type="GO" id="GO:0005886">
    <property type="term" value="C:plasma membrane"/>
    <property type="evidence" value="ECO:0007669"/>
    <property type="project" value="UniProtKB-SubCell"/>
</dbReference>
<keyword evidence="7" id="KW-0812">Transmembrane</keyword>
<feature type="transmembrane region" description="Helical" evidence="7">
    <location>
        <begin position="291"/>
        <end position="316"/>
    </location>
</feature>
<keyword evidence="3" id="KW-0597">Phosphoprotein</keyword>
<comment type="subcellular location">
    <subcellularLocation>
        <location evidence="1">Cell membrane</location>
        <topology evidence="1">Multi-pass membrane protein</topology>
    </subcellularLocation>
</comment>
<comment type="caution">
    <text evidence="9">The sequence shown here is derived from an EMBL/GenBank/DDBJ whole genome shotgun (WGS) entry which is preliminary data.</text>
</comment>
<dbReference type="RefSeq" id="WP_171651303.1">
    <property type="nucleotide sequence ID" value="NZ_WHOD01000030.1"/>
</dbReference>
<keyword evidence="4" id="KW-0808">Transferase</keyword>
<keyword evidence="10" id="KW-1185">Reference proteome</keyword>
<dbReference type="SUPFAM" id="SSF158472">
    <property type="entry name" value="HAMP domain-like"/>
    <property type="match status" value="1"/>
</dbReference>
<accession>A0A972GMP3</accession>
<dbReference type="InterPro" id="IPR036890">
    <property type="entry name" value="HATPase_C_sf"/>
</dbReference>
<dbReference type="Gene3D" id="3.30.565.10">
    <property type="entry name" value="Histidine kinase-like ATPase, C-terminal domain"/>
    <property type="match status" value="1"/>
</dbReference>
<organism evidence="9 10">
    <name type="scientific">Paenibacillus foliorum</name>
    <dbReference type="NCBI Taxonomy" id="2654974"/>
    <lineage>
        <taxon>Bacteria</taxon>
        <taxon>Bacillati</taxon>
        <taxon>Bacillota</taxon>
        <taxon>Bacilli</taxon>
        <taxon>Bacillales</taxon>
        <taxon>Paenibacillaceae</taxon>
        <taxon>Paenibacillus</taxon>
    </lineage>
</organism>
<feature type="domain" description="HAMP" evidence="8">
    <location>
        <begin position="310"/>
        <end position="363"/>
    </location>
</feature>
<name>A0A972GMP3_9BACL</name>
<dbReference type="CDD" id="cd06225">
    <property type="entry name" value="HAMP"/>
    <property type="match status" value="1"/>
</dbReference>
<keyword evidence="5" id="KW-0418">Kinase</keyword>
<reference evidence="9" key="1">
    <citation type="submission" date="2019-10" db="EMBL/GenBank/DDBJ databases">
        <title>Description of Paenibacillus glebae sp. nov.</title>
        <authorList>
            <person name="Carlier A."/>
            <person name="Qi S."/>
        </authorList>
    </citation>
    <scope>NUCLEOTIDE SEQUENCE</scope>
    <source>
        <strain evidence="9">LMG 31456</strain>
    </source>
</reference>
<evidence type="ECO:0000256" key="3">
    <source>
        <dbReference type="ARBA" id="ARBA00022553"/>
    </source>
</evidence>
<evidence type="ECO:0000259" key="8">
    <source>
        <dbReference type="PROSITE" id="PS50885"/>
    </source>
</evidence>
<dbReference type="EMBL" id="WHOD01000030">
    <property type="protein sequence ID" value="NOU93103.1"/>
    <property type="molecule type" value="Genomic_DNA"/>
</dbReference>
<evidence type="ECO:0000313" key="10">
    <source>
        <dbReference type="Proteomes" id="UP000641588"/>
    </source>
</evidence>
<dbReference type="PANTHER" id="PTHR34220:SF7">
    <property type="entry name" value="SENSOR HISTIDINE KINASE YPDA"/>
    <property type="match status" value="1"/>
</dbReference>
<evidence type="ECO:0000256" key="5">
    <source>
        <dbReference type="ARBA" id="ARBA00022777"/>
    </source>
</evidence>
<dbReference type="InterPro" id="IPR003660">
    <property type="entry name" value="HAMP_dom"/>
</dbReference>
<gene>
    <name evidence="9" type="ORF">GC093_07650</name>
</gene>
<evidence type="ECO:0000256" key="1">
    <source>
        <dbReference type="ARBA" id="ARBA00004651"/>
    </source>
</evidence>
<dbReference type="Pfam" id="PF02518">
    <property type="entry name" value="HATPase_c"/>
    <property type="match status" value="1"/>
</dbReference>
<dbReference type="PANTHER" id="PTHR34220">
    <property type="entry name" value="SENSOR HISTIDINE KINASE YPDA"/>
    <property type="match status" value="1"/>
</dbReference>
<keyword evidence="7" id="KW-1133">Transmembrane helix</keyword>